<dbReference type="AlphaFoldDB" id="A0A0K2ZGD5"/>
<dbReference type="Proteomes" id="UP000046187">
    <property type="component" value="Unassembled WGS sequence"/>
</dbReference>
<dbReference type="InterPro" id="IPR004360">
    <property type="entry name" value="Glyas_Fos-R_dOase_dom"/>
</dbReference>
<dbReference type="EMBL" id="CXOI01000016">
    <property type="protein sequence ID" value="CTP84703.1"/>
    <property type="molecule type" value="Genomic_DNA"/>
</dbReference>
<protein>
    <submittedName>
        <fullName evidence="2">Glyoxalase</fullName>
    </submittedName>
</protein>
<dbReference type="Pfam" id="PF00903">
    <property type="entry name" value="Glyoxalase"/>
    <property type="match status" value="1"/>
</dbReference>
<dbReference type="CDD" id="cd07262">
    <property type="entry name" value="VOC_like"/>
    <property type="match status" value="1"/>
</dbReference>
<gene>
    <name evidence="2" type="ORF">XTALMG727_1076</name>
</gene>
<dbReference type="Gene3D" id="3.10.180.10">
    <property type="entry name" value="2,3-Dihydroxybiphenyl 1,2-Dioxygenase, domain 1"/>
    <property type="match status" value="1"/>
</dbReference>
<dbReference type="PANTHER" id="PTHR35006:SF1">
    <property type="entry name" value="BLL2941 PROTEIN"/>
    <property type="match status" value="1"/>
</dbReference>
<evidence type="ECO:0000313" key="3">
    <source>
        <dbReference type="Proteomes" id="UP000046187"/>
    </source>
</evidence>
<dbReference type="RefSeq" id="WP_144423734.1">
    <property type="nucleotide sequence ID" value="NZ_CXOI01000016.1"/>
</dbReference>
<evidence type="ECO:0000313" key="2">
    <source>
        <dbReference type="EMBL" id="CTP84703.1"/>
    </source>
</evidence>
<dbReference type="InterPro" id="IPR037523">
    <property type="entry name" value="VOC_core"/>
</dbReference>
<name>A0A0K2ZGD5_9XANT</name>
<keyword evidence="3" id="KW-1185">Reference proteome</keyword>
<organism evidence="2 3">
    <name type="scientific">Xanthomonas graminis pv. arrhenatheri LMG 727</name>
    <dbReference type="NCBI Taxonomy" id="1195923"/>
    <lineage>
        <taxon>Bacteria</taxon>
        <taxon>Pseudomonadati</taxon>
        <taxon>Pseudomonadota</taxon>
        <taxon>Gammaproteobacteria</taxon>
        <taxon>Lysobacterales</taxon>
        <taxon>Lysobacteraceae</taxon>
        <taxon>Xanthomonas</taxon>
        <taxon>Xanthomonas translucens group</taxon>
        <taxon>Xanthomonas graminis</taxon>
    </lineage>
</organism>
<dbReference type="PROSITE" id="PS51819">
    <property type="entry name" value="VOC"/>
    <property type="match status" value="1"/>
</dbReference>
<reference evidence="3" key="1">
    <citation type="submission" date="2015-07" db="EMBL/GenBank/DDBJ databases">
        <authorList>
            <person name="Wibberg D."/>
        </authorList>
    </citation>
    <scope>NUCLEOTIDE SEQUENCE [LARGE SCALE GENOMIC DNA]</scope>
</reference>
<feature type="domain" description="VOC" evidence="1">
    <location>
        <begin position="7"/>
        <end position="133"/>
    </location>
</feature>
<accession>A0A0K2ZGD5</accession>
<dbReference type="SUPFAM" id="SSF54593">
    <property type="entry name" value="Glyoxalase/Bleomycin resistance protein/Dihydroxybiphenyl dioxygenase"/>
    <property type="match status" value="1"/>
</dbReference>
<dbReference type="InterPro" id="IPR029068">
    <property type="entry name" value="Glyas_Bleomycin-R_OHBP_Dase"/>
</dbReference>
<dbReference type="PANTHER" id="PTHR35006">
    <property type="entry name" value="GLYOXALASE FAMILY PROTEIN (AFU_ORTHOLOGUE AFUA_5G14830)"/>
    <property type="match status" value="1"/>
</dbReference>
<sequence length="136" mass="14723">MSEALPLFSHVHLGVNDVPAAFAFYAPLLQALGLQLKFRDDVRGWAGWTAPHAPRPLLLIGRAVDGQPAAPGNGQMLALQAPNRALVDRCHALALAQGGRCEGAPTLRAHYHPDYYGAYFRDPDGNKLCVCCHRAE</sequence>
<proteinExistence type="predicted"/>
<evidence type="ECO:0000259" key="1">
    <source>
        <dbReference type="PROSITE" id="PS51819"/>
    </source>
</evidence>